<feature type="non-terminal residue" evidence="4">
    <location>
        <position position="268"/>
    </location>
</feature>
<comment type="caution">
    <text evidence="4">The sequence shown here is derived from an EMBL/GenBank/DDBJ whole genome shotgun (WGS) entry which is preliminary data.</text>
</comment>
<reference evidence="4 5" key="1">
    <citation type="journal article" date="2014" name="Am. J. Bot.">
        <title>Genome assembly and annotation for red clover (Trifolium pratense; Fabaceae).</title>
        <authorList>
            <person name="Istvanek J."/>
            <person name="Jaros M."/>
            <person name="Krenek A."/>
            <person name="Repkova J."/>
        </authorList>
    </citation>
    <scope>NUCLEOTIDE SEQUENCE [LARGE SCALE GENOMIC DNA]</scope>
    <source>
        <strain evidence="5">cv. Tatra</strain>
        <tissue evidence="4">Young leaves</tissue>
    </source>
</reference>
<sequence length="268" mass="30239">SNKLCCAFSFSSSILTVSVMSRNVPPPDPSQIPGNAIDVWNELKERFSHGDFIRISELQIEIHRLKQGNRSVSEFFTVLKTLWEELEAYLPTPVCNCPRKCVCATGIINARSQHDLLRKIRFLTGLNDSFDMVRSQILLMDPLPLMNKVFSMVIQHERQFVPHITGLDTEDSKISINASDSRRSQGRGRGGFHGQFSSSKKKYCTFCGKDSHVVENFYKKHGFPPNYGRNTSGNNANAEDSLDTDDSKSTKGNEAFTFTKSRYDNILS</sequence>
<evidence type="ECO:0000313" key="4">
    <source>
        <dbReference type="EMBL" id="PNX62201.1"/>
    </source>
</evidence>
<protein>
    <submittedName>
        <fullName evidence="4">Retrovirus-related Pol polyprotein from transposon TNT 1-94</fullName>
    </submittedName>
</protein>
<evidence type="ECO:0000256" key="1">
    <source>
        <dbReference type="SAM" id="MobiDB-lite"/>
    </source>
</evidence>
<feature type="domain" description="Retrotransposon gag" evidence="3">
    <location>
        <begin position="33"/>
        <end position="87"/>
    </location>
</feature>
<name>A0A2K3K7E8_TRIPR</name>
<evidence type="ECO:0000313" key="5">
    <source>
        <dbReference type="Proteomes" id="UP000236291"/>
    </source>
</evidence>
<accession>A0A2K3K7E8</accession>
<dbReference type="PANTHER" id="PTHR34222">
    <property type="entry name" value="GAG_PRE-INTEGRS DOMAIN-CONTAINING PROTEIN"/>
    <property type="match status" value="1"/>
</dbReference>
<dbReference type="InterPro" id="IPR005162">
    <property type="entry name" value="Retrotrans_gag_dom"/>
</dbReference>
<feature type="non-terminal residue" evidence="4">
    <location>
        <position position="1"/>
    </location>
</feature>
<dbReference type="Proteomes" id="UP000236291">
    <property type="component" value="Unassembled WGS sequence"/>
</dbReference>
<dbReference type="EMBL" id="ASHM01087071">
    <property type="protein sequence ID" value="PNX62201.1"/>
    <property type="molecule type" value="Genomic_DNA"/>
</dbReference>
<feature type="chain" id="PRO_5014330462" evidence="2">
    <location>
        <begin position="22"/>
        <end position="268"/>
    </location>
</feature>
<evidence type="ECO:0000259" key="3">
    <source>
        <dbReference type="Pfam" id="PF03732"/>
    </source>
</evidence>
<proteinExistence type="predicted"/>
<keyword evidence="2" id="KW-0732">Signal</keyword>
<dbReference type="AlphaFoldDB" id="A0A2K3K7E8"/>
<organism evidence="4 5">
    <name type="scientific">Trifolium pratense</name>
    <name type="common">Red clover</name>
    <dbReference type="NCBI Taxonomy" id="57577"/>
    <lineage>
        <taxon>Eukaryota</taxon>
        <taxon>Viridiplantae</taxon>
        <taxon>Streptophyta</taxon>
        <taxon>Embryophyta</taxon>
        <taxon>Tracheophyta</taxon>
        <taxon>Spermatophyta</taxon>
        <taxon>Magnoliopsida</taxon>
        <taxon>eudicotyledons</taxon>
        <taxon>Gunneridae</taxon>
        <taxon>Pentapetalae</taxon>
        <taxon>rosids</taxon>
        <taxon>fabids</taxon>
        <taxon>Fabales</taxon>
        <taxon>Fabaceae</taxon>
        <taxon>Papilionoideae</taxon>
        <taxon>50 kb inversion clade</taxon>
        <taxon>NPAAA clade</taxon>
        <taxon>Hologalegina</taxon>
        <taxon>IRL clade</taxon>
        <taxon>Trifolieae</taxon>
        <taxon>Trifolium</taxon>
    </lineage>
</organism>
<feature type="region of interest" description="Disordered" evidence="1">
    <location>
        <begin position="179"/>
        <end position="198"/>
    </location>
</feature>
<feature type="compositionally biased region" description="Polar residues" evidence="1">
    <location>
        <begin position="228"/>
        <end position="238"/>
    </location>
</feature>
<feature type="region of interest" description="Disordered" evidence="1">
    <location>
        <begin position="225"/>
        <end position="253"/>
    </location>
</feature>
<evidence type="ECO:0000256" key="2">
    <source>
        <dbReference type="SAM" id="SignalP"/>
    </source>
</evidence>
<dbReference type="PANTHER" id="PTHR34222:SF99">
    <property type="entry name" value="PROTEIN, PUTATIVE-RELATED"/>
    <property type="match status" value="1"/>
</dbReference>
<reference evidence="4 5" key="2">
    <citation type="journal article" date="2017" name="Front. Plant Sci.">
        <title>Gene Classification and Mining of Molecular Markers Useful in Red Clover (Trifolium pratense) Breeding.</title>
        <authorList>
            <person name="Istvanek J."/>
            <person name="Dluhosova J."/>
            <person name="Dluhos P."/>
            <person name="Patkova L."/>
            <person name="Nedelnik J."/>
            <person name="Repkova J."/>
        </authorList>
    </citation>
    <scope>NUCLEOTIDE SEQUENCE [LARGE SCALE GENOMIC DNA]</scope>
    <source>
        <strain evidence="5">cv. Tatra</strain>
        <tissue evidence="4">Young leaves</tissue>
    </source>
</reference>
<dbReference type="Pfam" id="PF03732">
    <property type="entry name" value="Retrotrans_gag"/>
    <property type="match status" value="1"/>
</dbReference>
<gene>
    <name evidence="4" type="ORF">L195_g052850</name>
</gene>
<feature type="signal peptide" evidence="2">
    <location>
        <begin position="1"/>
        <end position="21"/>
    </location>
</feature>